<dbReference type="InterPro" id="IPR029441">
    <property type="entry name" value="Cass2"/>
</dbReference>
<evidence type="ECO:0000313" key="3">
    <source>
        <dbReference type="Proteomes" id="UP000683246"/>
    </source>
</evidence>
<dbReference type="SUPFAM" id="SSF55136">
    <property type="entry name" value="Probable bacterial effector-binding domain"/>
    <property type="match status" value="1"/>
</dbReference>
<dbReference type="InterPro" id="IPR011256">
    <property type="entry name" value="Reg_factor_effector_dom_sf"/>
</dbReference>
<dbReference type="Pfam" id="PF14526">
    <property type="entry name" value="Cass2"/>
    <property type="match status" value="1"/>
</dbReference>
<protein>
    <submittedName>
        <fullName evidence="2">GyrI-like domain-containing protein</fullName>
    </submittedName>
</protein>
<proteinExistence type="predicted"/>
<reference evidence="2" key="1">
    <citation type="submission" date="2020-07" db="EMBL/GenBank/DDBJ databases">
        <title>Vallitalea pronyensis genome.</title>
        <authorList>
            <person name="Postec A."/>
        </authorList>
    </citation>
    <scope>NUCLEOTIDE SEQUENCE</scope>
    <source>
        <strain evidence="2">FatNI3</strain>
    </source>
</reference>
<gene>
    <name evidence="2" type="ORF">HZI73_03660</name>
</gene>
<dbReference type="Gene3D" id="3.20.80.10">
    <property type="entry name" value="Regulatory factor, effector binding domain"/>
    <property type="match status" value="1"/>
</dbReference>
<organism evidence="2 3">
    <name type="scientific">Vallitalea pronyensis</name>
    <dbReference type="NCBI Taxonomy" id="1348613"/>
    <lineage>
        <taxon>Bacteria</taxon>
        <taxon>Bacillati</taxon>
        <taxon>Bacillota</taxon>
        <taxon>Clostridia</taxon>
        <taxon>Lachnospirales</taxon>
        <taxon>Vallitaleaceae</taxon>
        <taxon>Vallitalea</taxon>
    </lineage>
</organism>
<dbReference type="SMART" id="SM00871">
    <property type="entry name" value="AraC_E_bind"/>
    <property type="match status" value="1"/>
</dbReference>
<dbReference type="InterPro" id="IPR010499">
    <property type="entry name" value="AraC_E-bd"/>
</dbReference>
<dbReference type="EMBL" id="CP058649">
    <property type="protein sequence ID" value="QUI21435.1"/>
    <property type="molecule type" value="Genomic_DNA"/>
</dbReference>
<dbReference type="KEGG" id="vpy:HZI73_03660"/>
<feature type="domain" description="AraC effector-binding" evidence="1">
    <location>
        <begin position="4"/>
        <end position="170"/>
    </location>
</feature>
<dbReference type="PANTHER" id="PTHR36444">
    <property type="entry name" value="TRANSCRIPTIONAL REGULATOR PROTEIN YOBU-RELATED"/>
    <property type="match status" value="1"/>
</dbReference>
<keyword evidence="3" id="KW-1185">Reference proteome</keyword>
<dbReference type="AlphaFoldDB" id="A0A8J8MH07"/>
<evidence type="ECO:0000313" key="2">
    <source>
        <dbReference type="EMBL" id="QUI21435.1"/>
    </source>
</evidence>
<accession>A0A8J8MH07</accession>
<dbReference type="PANTHER" id="PTHR36444:SF2">
    <property type="entry name" value="TRANSCRIPTIONAL REGULATOR PROTEIN YOBU-RELATED"/>
    <property type="match status" value="1"/>
</dbReference>
<sequence length="177" mass="20878">MMTMEFIKITEQSFQLVGMNFYGDPFENKSAWEEENGIGELWRRFMKFYLAHEDAIKQQINKHEFIEIHLTNDETKEKGLYEIFVGTQVKEFEAIPEACVAKQLPLRAYAVFSVKGDEIASDWYHYMHHEWQPTSGYNIIESYSMILYDEHFKGMDQLDESIVYAYVPLVRDDACDA</sequence>
<evidence type="ECO:0000259" key="1">
    <source>
        <dbReference type="SMART" id="SM00871"/>
    </source>
</evidence>
<name>A0A8J8MH07_9FIRM</name>
<dbReference type="Proteomes" id="UP000683246">
    <property type="component" value="Chromosome"/>
</dbReference>
<dbReference type="InterPro" id="IPR053182">
    <property type="entry name" value="YobU-like_regulator"/>
</dbReference>